<dbReference type="RefSeq" id="XP_011501536.1">
    <property type="nucleotide sequence ID" value="XM_011503234.1"/>
</dbReference>
<evidence type="ECO:0000256" key="1">
    <source>
        <dbReference type="SAM" id="Phobius"/>
    </source>
</evidence>
<protein>
    <submittedName>
        <fullName evidence="4">Uncharacterized protein LOC105365140</fullName>
    </submittedName>
</protein>
<name>A0AAJ6YNX4_9HYME</name>
<feature type="signal peptide" evidence="2">
    <location>
        <begin position="1"/>
        <end position="23"/>
    </location>
</feature>
<evidence type="ECO:0000256" key="2">
    <source>
        <dbReference type="SAM" id="SignalP"/>
    </source>
</evidence>
<feature type="chain" id="PRO_5042487450" evidence="2">
    <location>
        <begin position="24"/>
        <end position="219"/>
    </location>
</feature>
<feature type="transmembrane region" description="Helical" evidence="1">
    <location>
        <begin position="148"/>
        <end position="169"/>
    </location>
</feature>
<keyword evidence="1" id="KW-0812">Transmembrane</keyword>
<sequence length="219" mass="25154">MSERRLIGGLIAVVFLIANPGAANESSDAYLRNVVTPRRPEETVLGFSPTELAGMYTRAIERGTPVKYAPFINTLNQQMPNVRGRYELTEVADRPHPGDLQYAYYFYPLQAFHHELTNQHGYRTVPNFKYDSVPAKSSKKDMNAMNPLLVGISSFMGMALFFLLSLFFYPRFMHFMHFPFFNTSRTIFQNELTNLTAFVTEAIDYYNKNMRKGSKRSSL</sequence>
<organism evidence="3 4">
    <name type="scientific">Ceratosolen solmsi marchali</name>
    <dbReference type="NCBI Taxonomy" id="326594"/>
    <lineage>
        <taxon>Eukaryota</taxon>
        <taxon>Metazoa</taxon>
        <taxon>Ecdysozoa</taxon>
        <taxon>Arthropoda</taxon>
        <taxon>Hexapoda</taxon>
        <taxon>Insecta</taxon>
        <taxon>Pterygota</taxon>
        <taxon>Neoptera</taxon>
        <taxon>Endopterygota</taxon>
        <taxon>Hymenoptera</taxon>
        <taxon>Apocrita</taxon>
        <taxon>Proctotrupomorpha</taxon>
        <taxon>Chalcidoidea</taxon>
        <taxon>Agaonidae</taxon>
        <taxon>Agaoninae</taxon>
        <taxon>Ceratosolen</taxon>
    </lineage>
</organism>
<accession>A0AAJ6YNX4</accession>
<keyword evidence="3" id="KW-1185">Reference proteome</keyword>
<dbReference type="AlphaFoldDB" id="A0AAJ6YNX4"/>
<proteinExistence type="predicted"/>
<reference evidence="4" key="1">
    <citation type="submission" date="2025-08" db="UniProtKB">
        <authorList>
            <consortium name="RefSeq"/>
        </authorList>
    </citation>
    <scope>IDENTIFICATION</scope>
</reference>
<dbReference type="GeneID" id="105365140"/>
<keyword evidence="1" id="KW-0472">Membrane</keyword>
<gene>
    <name evidence="4" type="primary">LOC105365140</name>
</gene>
<evidence type="ECO:0000313" key="4">
    <source>
        <dbReference type="RefSeq" id="XP_011501536.1"/>
    </source>
</evidence>
<dbReference type="Proteomes" id="UP000695007">
    <property type="component" value="Unplaced"/>
</dbReference>
<keyword evidence="2" id="KW-0732">Signal</keyword>
<evidence type="ECO:0000313" key="3">
    <source>
        <dbReference type="Proteomes" id="UP000695007"/>
    </source>
</evidence>
<dbReference type="KEGG" id="csol:105365140"/>
<keyword evidence="1" id="KW-1133">Transmembrane helix</keyword>